<dbReference type="GO" id="GO:0016020">
    <property type="term" value="C:membrane"/>
    <property type="evidence" value="ECO:0007669"/>
    <property type="project" value="UniProtKB-SubCell"/>
</dbReference>
<evidence type="ECO:0000256" key="1">
    <source>
        <dbReference type="ARBA" id="ARBA00006921"/>
    </source>
</evidence>
<evidence type="ECO:0000256" key="6">
    <source>
        <dbReference type="RuleBase" id="RU367022"/>
    </source>
</evidence>
<dbReference type="InterPro" id="IPR007274">
    <property type="entry name" value="Cop_transporter"/>
</dbReference>
<reference evidence="7" key="1">
    <citation type="submission" date="2021-01" db="EMBL/GenBank/DDBJ databases">
        <authorList>
            <person name="Bezrukov I."/>
        </authorList>
    </citation>
    <scope>NUCLEOTIDE SEQUENCE</scope>
</reference>
<dbReference type="GO" id="GO:0005375">
    <property type="term" value="F:copper ion transmembrane transporter activity"/>
    <property type="evidence" value="ECO:0007669"/>
    <property type="project" value="UniProtKB-UniRule"/>
</dbReference>
<organism evidence="7 8">
    <name type="scientific">Arabidopsis arenosa</name>
    <name type="common">Sand rock-cress</name>
    <name type="synonym">Cardaminopsis arenosa</name>
    <dbReference type="NCBI Taxonomy" id="38785"/>
    <lineage>
        <taxon>Eukaryota</taxon>
        <taxon>Viridiplantae</taxon>
        <taxon>Streptophyta</taxon>
        <taxon>Embryophyta</taxon>
        <taxon>Tracheophyta</taxon>
        <taxon>Spermatophyta</taxon>
        <taxon>Magnoliopsida</taxon>
        <taxon>eudicotyledons</taxon>
        <taxon>Gunneridae</taxon>
        <taxon>Pentapetalae</taxon>
        <taxon>rosids</taxon>
        <taxon>malvids</taxon>
        <taxon>Brassicales</taxon>
        <taxon>Brassicaceae</taxon>
        <taxon>Camelineae</taxon>
        <taxon>Arabidopsis</taxon>
    </lineage>
</organism>
<comment type="similarity">
    <text evidence="1 6">Belongs to the copper transporter (Ctr) (TC 1.A.56) family. SLC31A subfamily.</text>
</comment>
<keyword evidence="8" id="KW-1185">Reference proteome</keyword>
<comment type="subcellular location">
    <subcellularLocation>
        <location evidence="6">Membrane</location>
        <topology evidence="6">Multi-pass membrane protein</topology>
    </subcellularLocation>
</comment>
<keyword evidence="2 6" id="KW-0812">Transmembrane</keyword>
<sequence>MLSSKNVVVVEAWNTTTTTQTQTPHRPSLLHPTFYWGYNCQVLFSGWPGSDRGMYAFALIFVFFLAFLAEWLARCSDASSTKPGADKLAKVAFRTAMYAVKSGFSYLVILAVVSFNGGVFLAAIFGHALGFAVFRGRAFRNMGRVDAPMAATMIGLNLSCFKSTSFFSPDLNSLHSKLSLLSLKPSPQPRKSTVIRMGGGPRTFPGGVSKWQWKRMQAKKQKQLLKARLCRERQIYEMRKRAELKAAVAELERPWEPIQKPPNLFSVCADEQVKVLADRFQKPGGFDLWTDRDGPQLFESVDDLPSARFFPKGVVHSVKPYGRLSSSSVVDGDSDGEESEVKDEVIGKLRGRRVRKRVGVKGIERGEEGGKRKIENRVNGGRLRNGGSSQVYEMTLQNDGRYEIGS</sequence>
<keyword evidence="6" id="KW-0406">Ion transport</keyword>
<evidence type="ECO:0000256" key="4">
    <source>
        <dbReference type="ARBA" id="ARBA00022989"/>
    </source>
</evidence>
<dbReference type="PANTHER" id="PTHR37724:SF1">
    <property type="entry name" value="OS02G0564300 PROTEIN"/>
    <property type="match status" value="1"/>
</dbReference>
<keyword evidence="4 6" id="KW-1133">Transmembrane helix</keyword>
<evidence type="ECO:0000256" key="5">
    <source>
        <dbReference type="ARBA" id="ARBA00023136"/>
    </source>
</evidence>
<keyword evidence="5 6" id="KW-0472">Membrane</keyword>
<evidence type="ECO:0000256" key="3">
    <source>
        <dbReference type="ARBA" id="ARBA00022796"/>
    </source>
</evidence>
<accession>A0A8S2A744</accession>
<evidence type="ECO:0000256" key="2">
    <source>
        <dbReference type="ARBA" id="ARBA00022692"/>
    </source>
</evidence>
<keyword evidence="6" id="KW-0813">Transport</keyword>
<evidence type="ECO:0000313" key="7">
    <source>
        <dbReference type="EMBL" id="CAE6035846.1"/>
    </source>
</evidence>
<feature type="transmembrane region" description="Helical" evidence="6">
    <location>
        <begin position="54"/>
        <end position="73"/>
    </location>
</feature>
<feature type="transmembrane region" description="Helical" evidence="6">
    <location>
        <begin position="104"/>
        <end position="134"/>
    </location>
</feature>
<dbReference type="PANTHER" id="PTHR37724">
    <property type="entry name" value="OS02G0564300 PROTEIN"/>
    <property type="match status" value="1"/>
</dbReference>
<keyword evidence="3 6" id="KW-0187">Copper transport</keyword>
<dbReference type="Proteomes" id="UP000682877">
    <property type="component" value="Chromosome 4"/>
</dbReference>
<dbReference type="Pfam" id="PF04145">
    <property type="entry name" value="Ctr"/>
    <property type="match status" value="2"/>
</dbReference>
<dbReference type="AlphaFoldDB" id="A0A8S2A744"/>
<keyword evidence="6" id="KW-0186">Copper</keyword>
<name>A0A8S2A744_ARAAE</name>
<gene>
    <name evidence="7" type="ORF">AARE701A_LOCUS10792</name>
</gene>
<proteinExistence type="inferred from homology"/>
<evidence type="ECO:0000313" key="8">
    <source>
        <dbReference type="Proteomes" id="UP000682877"/>
    </source>
</evidence>
<dbReference type="EMBL" id="LR999454">
    <property type="protein sequence ID" value="CAE6035846.1"/>
    <property type="molecule type" value="Genomic_DNA"/>
</dbReference>
<protein>
    <recommendedName>
        <fullName evidence="6">Copper transport protein</fullName>
    </recommendedName>
</protein>